<keyword evidence="5" id="KW-0326">Glycosidase</keyword>
<feature type="domain" description="Glycoside hydrolase family 3 N-terminal" evidence="7">
    <location>
        <begin position="36"/>
        <end position="350"/>
    </location>
</feature>
<keyword evidence="9" id="KW-1185">Reference proteome</keyword>
<dbReference type="PANTHER" id="PTHR30480:SF13">
    <property type="entry name" value="BETA-HEXOSAMINIDASE"/>
    <property type="match status" value="1"/>
</dbReference>
<dbReference type="EC" id="3.2.1.52" evidence="3"/>
<reference evidence="8 9" key="1">
    <citation type="submission" date="2020-02" db="EMBL/GenBank/DDBJ databases">
        <title>Flavobacteriaceae Psychroflexus bacterium YR1-1, complete genome.</title>
        <authorList>
            <person name="Li Y."/>
            <person name="Wu S."/>
        </authorList>
    </citation>
    <scope>NUCLEOTIDE SEQUENCE [LARGE SCALE GENOMIC DNA]</scope>
    <source>
        <strain evidence="8 9">YR1-1</strain>
    </source>
</reference>
<dbReference type="PRINTS" id="PR00133">
    <property type="entry name" value="GLHYDRLASE3"/>
</dbReference>
<name>A0A6B3R5G7_9FLAO</name>
<gene>
    <name evidence="8" type="ORF">G3567_09455</name>
</gene>
<evidence type="ECO:0000259" key="7">
    <source>
        <dbReference type="Pfam" id="PF00933"/>
    </source>
</evidence>
<dbReference type="SUPFAM" id="SSF51445">
    <property type="entry name" value="(Trans)glycosidases"/>
    <property type="match status" value="1"/>
</dbReference>
<comment type="catalytic activity">
    <reaction evidence="1">
        <text>Hydrolysis of terminal non-reducing N-acetyl-D-hexosamine residues in N-acetyl-beta-D-hexosaminides.</text>
        <dbReference type="EC" id="3.2.1.52"/>
    </reaction>
</comment>
<evidence type="ECO:0000256" key="4">
    <source>
        <dbReference type="ARBA" id="ARBA00022801"/>
    </source>
</evidence>
<evidence type="ECO:0000256" key="5">
    <source>
        <dbReference type="ARBA" id="ARBA00023295"/>
    </source>
</evidence>
<dbReference type="InterPro" id="IPR019800">
    <property type="entry name" value="Glyco_hydro_3_AS"/>
</dbReference>
<dbReference type="Gene3D" id="3.40.710.10">
    <property type="entry name" value="DD-peptidase/beta-lactamase superfamily"/>
    <property type="match status" value="1"/>
</dbReference>
<dbReference type="SUPFAM" id="SSF56601">
    <property type="entry name" value="beta-lactamase/transpeptidase-like"/>
    <property type="match status" value="1"/>
</dbReference>
<dbReference type="GO" id="GO:0004563">
    <property type="term" value="F:beta-N-acetylhexosaminidase activity"/>
    <property type="evidence" value="ECO:0007669"/>
    <property type="project" value="UniProtKB-EC"/>
</dbReference>
<protein>
    <recommendedName>
        <fullName evidence="3">beta-N-acetylhexosaminidase</fullName>
        <ecNumber evidence="3">3.2.1.52</ecNumber>
    </recommendedName>
</protein>
<dbReference type="Gene3D" id="3.20.20.300">
    <property type="entry name" value="Glycoside hydrolase, family 3, N-terminal domain"/>
    <property type="match status" value="1"/>
</dbReference>
<dbReference type="EMBL" id="JAAIKD010000004">
    <property type="protein sequence ID" value="NEV94367.1"/>
    <property type="molecule type" value="Genomic_DNA"/>
</dbReference>
<dbReference type="GO" id="GO:0005975">
    <property type="term" value="P:carbohydrate metabolic process"/>
    <property type="evidence" value="ECO:0007669"/>
    <property type="project" value="InterPro"/>
</dbReference>
<dbReference type="InterPro" id="IPR036881">
    <property type="entry name" value="Glyco_hydro_3_C_sf"/>
</dbReference>
<evidence type="ECO:0000313" key="8">
    <source>
        <dbReference type="EMBL" id="NEV94367.1"/>
    </source>
</evidence>
<dbReference type="AlphaFoldDB" id="A0A6B3R5G7"/>
<evidence type="ECO:0000313" key="9">
    <source>
        <dbReference type="Proteomes" id="UP000478505"/>
    </source>
</evidence>
<comment type="similarity">
    <text evidence="2">Belongs to the glycosyl hydrolase 3 family.</text>
</comment>
<sequence length="958" mass="108290">MTFFSLTCISAQSSLFSEDINAQRKWVDSVYSNLSLEEKIGQLFMIDVFTNKSDAELENIANFINTNHIGGIIFSKGNPYRQAQFTNRIQTENQVPLLIGMDAEWGLAMRLDSTYAFPWNMTLGAIKDTSIVRKVGYQIGKHNKRLGVHINFAPVADINTNPDNPIIGNRSFGETKEVVISHAVALMKGMHEAGILTSAKHFPGHGDTQQDSHLTLPTIDFSEQRIRAIELEPFRALIREGVSSIMVAHLNVPSLESRPNFPSSLSPKIVSQLLKEELGFHGLVITDALNMKGVSDNNTPGEVDLKAFQAGSDILLISENVPKAIENIKRAIKNDKISEKRLAYSVKKILYAKYKVGLNNFEPIETAQLTSELNSGLNDAIYKSAIENATTLLKNDLGILPINDVEHQKIGYLGLGDASGETFYETLNRYAAVERIANKESILNKNSKLDFDHIIIGYHKSDIHPWTDYKFTPYEIKWIEQLSRENKVTLVNFSRPYSLLGLQSFINIDAIFQVYQNSNIAQSVAAQQIFGALETIGKLPVTITSAFPVGTGYKLKSNGRLGYGYYQNLGFDKRLEKKVDSIANYALDEKMTPGMQILIARKGKIIYDKNFGYHTYDKKNKVQSDDVYDLASLTKILTTLPILMTLEEASKLDLKTKLHELLPALASSNKANISVLEMLSHYARLEPWIPFYQKTLEERSEYYASEYSEEFSIKVLEDMYLRTDYQDSIYSQIVESELRDTLEYKYSDLPYYFLKKYIEEQTDNTLDTLAETYFYRPMGLSHLKFFPLNHFDKEKIVPTENDTIWRKELIHGTVHDQGAAMLGGVGGHAGLFGNARDVASFMQLYLNNGDFGGKNYFSPQTMTKFNTCYYCDKEVRRGVGFDKPQLEDVGPTCGCLSMSSFGHSGFTGTYAWADPEEEIIYIFLSNRIHPDPTNSKLIEEDIRTKIQGVIYENLSKDY</sequence>
<comment type="caution">
    <text evidence="8">The sequence shown here is derived from an EMBL/GenBank/DDBJ whole genome shotgun (WGS) entry which is preliminary data.</text>
</comment>
<dbReference type="InterPro" id="IPR050226">
    <property type="entry name" value="NagZ_Beta-hexosaminidase"/>
</dbReference>
<dbReference type="PANTHER" id="PTHR30480">
    <property type="entry name" value="BETA-HEXOSAMINIDASE-RELATED"/>
    <property type="match status" value="1"/>
</dbReference>
<dbReference type="Pfam" id="PF00144">
    <property type="entry name" value="Beta-lactamase"/>
    <property type="match status" value="1"/>
</dbReference>
<dbReference type="Proteomes" id="UP000478505">
    <property type="component" value="Unassembled WGS sequence"/>
</dbReference>
<dbReference type="Gene3D" id="3.40.50.1700">
    <property type="entry name" value="Glycoside hydrolase family 3 C-terminal domain"/>
    <property type="match status" value="1"/>
</dbReference>
<dbReference type="InterPro" id="IPR036962">
    <property type="entry name" value="Glyco_hydro_3_N_sf"/>
</dbReference>
<evidence type="ECO:0000256" key="3">
    <source>
        <dbReference type="ARBA" id="ARBA00012663"/>
    </source>
</evidence>
<keyword evidence="4 8" id="KW-0378">Hydrolase</keyword>
<dbReference type="PROSITE" id="PS00775">
    <property type="entry name" value="GLYCOSYL_HYDROL_F3"/>
    <property type="match status" value="1"/>
</dbReference>
<dbReference type="InterPro" id="IPR012338">
    <property type="entry name" value="Beta-lactam/transpept-like"/>
</dbReference>
<dbReference type="InterPro" id="IPR001466">
    <property type="entry name" value="Beta-lactam-related"/>
</dbReference>
<dbReference type="InterPro" id="IPR001764">
    <property type="entry name" value="Glyco_hydro_3_N"/>
</dbReference>
<evidence type="ECO:0000259" key="6">
    <source>
        <dbReference type="Pfam" id="PF00144"/>
    </source>
</evidence>
<dbReference type="Pfam" id="PF00933">
    <property type="entry name" value="Glyco_hydro_3"/>
    <property type="match status" value="1"/>
</dbReference>
<dbReference type="InterPro" id="IPR017853">
    <property type="entry name" value="GH"/>
</dbReference>
<feature type="domain" description="Beta-lactamase-related" evidence="6">
    <location>
        <begin position="588"/>
        <end position="934"/>
    </location>
</feature>
<proteinExistence type="inferred from homology"/>
<evidence type="ECO:0000256" key="1">
    <source>
        <dbReference type="ARBA" id="ARBA00001231"/>
    </source>
</evidence>
<evidence type="ECO:0000256" key="2">
    <source>
        <dbReference type="ARBA" id="ARBA00005336"/>
    </source>
</evidence>
<organism evidence="8 9">
    <name type="scientific">Psychroflexus aurantiacus</name>
    <dbReference type="NCBI Taxonomy" id="2709310"/>
    <lineage>
        <taxon>Bacteria</taxon>
        <taxon>Pseudomonadati</taxon>
        <taxon>Bacteroidota</taxon>
        <taxon>Flavobacteriia</taxon>
        <taxon>Flavobacteriales</taxon>
        <taxon>Flavobacteriaceae</taxon>
        <taxon>Psychroflexus</taxon>
    </lineage>
</organism>
<dbReference type="SUPFAM" id="SSF52279">
    <property type="entry name" value="Beta-D-glucan exohydrolase, C-terminal domain"/>
    <property type="match status" value="1"/>
</dbReference>
<dbReference type="GO" id="GO:0009254">
    <property type="term" value="P:peptidoglycan turnover"/>
    <property type="evidence" value="ECO:0007669"/>
    <property type="project" value="TreeGrafter"/>
</dbReference>
<accession>A0A6B3R5G7</accession>